<protein>
    <submittedName>
        <fullName evidence="2">PadR family transcriptional regulator</fullName>
    </submittedName>
</protein>
<dbReference type="KEGG" id="tpep:A0127_09210"/>
<organism evidence="2 3">
    <name type="scientific">Thermococcus peptonophilus</name>
    <dbReference type="NCBI Taxonomy" id="53952"/>
    <lineage>
        <taxon>Archaea</taxon>
        <taxon>Methanobacteriati</taxon>
        <taxon>Methanobacteriota</taxon>
        <taxon>Thermococci</taxon>
        <taxon>Thermococcales</taxon>
        <taxon>Thermococcaceae</taxon>
        <taxon>Thermococcus</taxon>
    </lineage>
</organism>
<proteinExistence type="predicted"/>
<dbReference type="InterPro" id="IPR036388">
    <property type="entry name" value="WH-like_DNA-bd_sf"/>
</dbReference>
<dbReference type="STRING" id="53952.A0127_09210"/>
<dbReference type="PANTHER" id="PTHR43252">
    <property type="entry name" value="TRANSCRIPTIONAL REGULATOR YQJI"/>
    <property type="match status" value="1"/>
</dbReference>
<dbReference type="EMBL" id="CP014750">
    <property type="protein sequence ID" value="AMQ19327.1"/>
    <property type="molecule type" value="Genomic_DNA"/>
</dbReference>
<dbReference type="OrthoDB" id="56053at2157"/>
<evidence type="ECO:0000313" key="3">
    <source>
        <dbReference type="Proteomes" id="UP000073604"/>
    </source>
</evidence>
<dbReference type="GeneID" id="27140724"/>
<dbReference type="AlphaFoldDB" id="A0A142CX25"/>
<dbReference type="Proteomes" id="UP000073604">
    <property type="component" value="Chromosome"/>
</dbReference>
<dbReference type="InterPro" id="IPR005149">
    <property type="entry name" value="Tscrpt_reg_PadR_N"/>
</dbReference>
<name>A0A142CX25_9EURY</name>
<evidence type="ECO:0000313" key="2">
    <source>
        <dbReference type="EMBL" id="AMQ19327.1"/>
    </source>
</evidence>
<dbReference type="Pfam" id="PF03551">
    <property type="entry name" value="PadR"/>
    <property type="match status" value="1"/>
</dbReference>
<keyword evidence="3" id="KW-1185">Reference proteome</keyword>
<dbReference type="PANTHER" id="PTHR43252:SF5">
    <property type="entry name" value="TRANSCRIPTIONAL REGULATOR, PADR-LIKE FAMILY"/>
    <property type="match status" value="1"/>
</dbReference>
<feature type="domain" description="Transcription regulator PadR N-terminal" evidence="1">
    <location>
        <begin position="14"/>
        <end position="84"/>
    </location>
</feature>
<reference evidence="3" key="1">
    <citation type="submission" date="2016-03" db="EMBL/GenBank/DDBJ databases">
        <authorList>
            <person name="Oger P.M."/>
        </authorList>
    </citation>
    <scope>NUCLEOTIDE SEQUENCE [LARGE SCALE GENOMIC DNA]</scope>
    <source>
        <strain evidence="3">OG-1</strain>
    </source>
</reference>
<evidence type="ECO:0000259" key="1">
    <source>
        <dbReference type="Pfam" id="PF03551"/>
    </source>
</evidence>
<dbReference type="RefSeq" id="WP_062390554.1">
    <property type="nucleotide sequence ID" value="NZ_CP014750.1"/>
</dbReference>
<dbReference type="Gene3D" id="1.10.10.10">
    <property type="entry name" value="Winged helix-like DNA-binding domain superfamily/Winged helix DNA-binding domain"/>
    <property type="match status" value="1"/>
</dbReference>
<sequence length="156" mass="18151">MEKPKFRGHLKLLVLKLLEEGPMHGYGIMAELEKRYGIPHPSPGTIYPILSSLRRTGLIEVAGEGRRDKKLYRITEKGKEYLREHEYEVKEVLELAEKFREFARLGGRELAEVLREAFNSINKLSEEQKKALAREFAEFTKRVRLILLGEMPEGRE</sequence>
<dbReference type="InterPro" id="IPR036390">
    <property type="entry name" value="WH_DNA-bd_sf"/>
</dbReference>
<accession>A0A142CX25</accession>
<gene>
    <name evidence="2" type="ORF">A0127_09210</name>
</gene>
<dbReference type="SUPFAM" id="SSF46785">
    <property type="entry name" value="Winged helix' DNA-binding domain"/>
    <property type="match status" value="1"/>
</dbReference>